<reference evidence="3" key="1">
    <citation type="submission" date="2022-11" db="UniProtKB">
        <authorList>
            <consortium name="WormBaseParasite"/>
        </authorList>
    </citation>
    <scope>IDENTIFICATION</scope>
</reference>
<organism evidence="2 3">
    <name type="scientific">Globodera rostochiensis</name>
    <name type="common">Golden nematode worm</name>
    <name type="synonym">Heterodera rostochiensis</name>
    <dbReference type="NCBI Taxonomy" id="31243"/>
    <lineage>
        <taxon>Eukaryota</taxon>
        <taxon>Metazoa</taxon>
        <taxon>Ecdysozoa</taxon>
        <taxon>Nematoda</taxon>
        <taxon>Chromadorea</taxon>
        <taxon>Rhabditida</taxon>
        <taxon>Tylenchina</taxon>
        <taxon>Tylenchomorpha</taxon>
        <taxon>Tylenchoidea</taxon>
        <taxon>Heteroderidae</taxon>
        <taxon>Heteroderinae</taxon>
        <taxon>Globodera</taxon>
    </lineage>
</organism>
<accession>A0A914GTG6</accession>
<evidence type="ECO:0000313" key="2">
    <source>
        <dbReference type="Proteomes" id="UP000887572"/>
    </source>
</evidence>
<proteinExistence type="predicted"/>
<sequence>MGQPGSDNRCQDPVESKTNDQQQQQKHSEALSKLRQWQSRISTGMDQILPGLFVGGLRPTFLGRQALSTSFTGV</sequence>
<protein>
    <submittedName>
        <fullName evidence="3">Uncharacterized protein</fullName>
    </submittedName>
</protein>
<feature type="compositionally biased region" description="Basic and acidic residues" evidence="1">
    <location>
        <begin position="9"/>
        <end position="18"/>
    </location>
</feature>
<dbReference type="WBParaSite" id="Gr19_v10_g10250.t1">
    <property type="protein sequence ID" value="Gr19_v10_g10250.t1"/>
    <property type="gene ID" value="Gr19_v10_g10250"/>
</dbReference>
<evidence type="ECO:0000313" key="3">
    <source>
        <dbReference type="WBParaSite" id="Gr19_v10_g10250.t1"/>
    </source>
</evidence>
<evidence type="ECO:0000256" key="1">
    <source>
        <dbReference type="SAM" id="MobiDB-lite"/>
    </source>
</evidence>
<feature type="region of interest" description="Disordered" evidence="1">
    <location>
        <begin position="1"/>
        <end position="35"/>
    </location>
</feature>
<name>A0A914GTG6_GLORO</name>
<dbReference type="Proteomes" id="UP000887572">
    <property type="component" value="Unplaced"/>
</dbReference>
<dbReference type="AlphaFoldDB" id="A0A914GTG6"/>
<keyword evidence="2" id="KW-1185">Reference proteome</keyword>